<feature type="domain" description="DUF7619" evidence="4">
    <location>
        <begin position="689"/>
        <end position="828"/>
    </location>
</feature>
<dbReference type="NCBIfam" id="TIGR04183">
    <property type="entry name" value="Por_Secre_tail"/>
    <property type="match status" value="1"/>
</dbReference>
<evidence type="ECO:0000313" key="5">
    <source>
        <dbReference type="EMBL" id="MBH8558821.1"/>
    </source>
</evidence>
<dbReference type="SUPFAM" id="SSF117074">
    <property type="entry name" value="Hypothetical protein PA1324"/>
    <property type="match status" value="1"/>
</dbReference>
<dbReference type="InterPro" id="IPR055353">
    <property type="entry name" value="DUF7619"/>
</dbReference>
<dbReference type="EMBL" id="JAEDAE010000004">
    <property type="protein sequence ID" value="MBH8558821.1"/>
    <property type="molecule type" value="Genomic_DNA"/>
</dbReference>
<sequence>MNPIRYAFLLALLLLLGTSRPAIAQVVEWSRLDRNLSRNNGAVQAATTDLAGNTYAAVRYDSVRAGNTRINALGGGDILIKHDSTGQVAWTLALNGVFVDNQGLKVDPATGNFFVSGALFPGATWNGSPLPANPSNYAYFYAKCSPTGALLWARARPYLRSPALAADALGNCYLLGRAVGTTTVGGISADSSTVLLVKADGTGTVQWQRKLRGSLPVGTSGNVNLYSYGMGAQPNGGVLVFGQFQASLYFDSGTTPVQTGPGAVPVNFMANVDGAGALRWSIPTIGLARAATADAAGSCYLTGGAFPIGGVAQYGIGVAKYNSAGVGQWSSLQANTSGGYESGRLIAVDNAGAVTVVAEGGFNASTPPTLGTLPLRAPYNVVHFNAQGQAQWVANDWRPGQNFTSALQYAYAAGLGVDIRGNVYYATESKQNLNSATPLPVVQFGSFTLVGAGLGVSRLGIRHNTIAGRVYFDLNANGVRDAGEGPFPAPVVLVAPQAAASGVATPDAAGNYQLYTGPGAYSLSIPQLLAHYTVSQPGNGTYTGSFAGFGGLDSARHLGIQAIANQADVRATLTPYGTARAGFTTRYRLTVENVGTTTVAGGTATVTLDSRMAYISSTPSASRTGQVLTWPYGSLAPFARQEFDVLFSLPTNTVAGTVLNTAATAPLAADVVPADNTAALAQTVVGSYDPNSMEVNYERLTPAQISAQQPLDYTIHFQNLGTAAAITVLLSDTLDFRKLNLASLMLVAQSHSCLWSLATAGPDKGLLTVRFLNINLPERNVDVIRSQGFVRFRVQPRTTLAVGEVIPNHAGIVFDYNAPVITNTATTTVFQATAALARHDAPAWTAYPNPATDAISLDVDLATAGPVSIELLDVLGRPLRQQIITAPAGSFRQTLNLHGLAAGVYLLRLTPPTGPATSRRVVLH</sequence>
<comment type="caution">
    <text evidence="5">The sequence shown here is derived from an EMBL/GenBank/DDBJ whole genome shotgun (WGS) entry which is preliminary data.</text>
</comment>
<dbReference type="InterPro" id="IPR001434">
    <property type="entry name" value="OmcB-like_DUF11"/>
</dbReference>
<dbReference type="Pfam" id="PF01345">
    <property type="entry name" value="DUF11"/>
    <property type="match status" value="1"/>
</dbReference>
<dbReference type="Pfam" id="PF24595">
    <property type="entry name" value="DUF7619"/>
    <property type="match status" value="1"/>
</dbReference>
<feature type="domain" description="DUF11" evidence="2">
    <location>
        <begin position="578"/>
        <end position="679"/>
    </location>
</feature>
<keyword evidence="1" id="KW-0732">Signal</keyword>
<accession>A0ABS0Q9C6</accession>
<dbReference type="Pfam" id="PF18962">
    <property type="entry name" value="Por_Secre_tail"/>
    <property type="match status" value="1"/>
</dbReference>
<evidence type="ECO:0000256" key="1">
    <source>
        <dbReference type="SAM" id="SignalP"/>
    </source>
</evidence>
<keyword evidence="6" id="KW-1185">Reference proteome</keyword>
<dbReference type="Gene3D" id="2.60.40.10">
    <property type="entry name" value="Immunoglobulins"/>
    <property type="match status" value="1"/>
</dbReference>
<evidence type="ECO:0000259" key="3">
    <source>
        <dbReference type="Pfam" id="PF18962"/>
    </source>
</evidence>
<organism evidence="5 6">
    <name type="scientific">Hymenobacter negativus</name>
    <dbReference type="NCBI Taxonomy" id="2795026"/>
    <lineage>
        <taxon>Bacteria</taxon>
        <taxon>Pseudomonadati</taxon>
        <taxon>Bacteroidota</taxon>
        <taxon>Cytophagia</taxon>
        <taxon>Cytophagales</taxon>
        <taxon>Hymenobacteraceae</taxon>
        <taxon>Hymenobacter</taxon>
    </lineage>
</organism>
<evidence type="ECO:0000259" key="2">
    <source>
        <dbReference type="Pfam" id="PF01345"/>
    </source>
</evidence>
<feature type="domain" description="Secretion system C-terminal sorting" evidence="3">
    <location>
        <begin position="847"/>
        <end position="917"/>
    </location>
</feature>
<evidence type="ECO:0000259" key="4">
    <source>
        <dbReference type="Pfam" id="PF24595"/>
    </source>
</evidence>
<gene>
    <name evidence="5" type="ORF">I7X13_12220</name>
</gene>
<dbReference type="Proteomes" id="UP000625631">
    <property type="component" value="Unassembled WGS sequence"/>
</dbReference>
<dbReference type="RefSeq" id="WP_198075696.1">
    <property type="nucleotide sequence ID" value="NZ_JAEDAE010000004.1"/>
</dbReference>
<dbReference type="InterPro" id="IPR013783">
    <property type="entry name" value="Ig-like_fold"/>
</dbReference>
<evidence type="ECO:0000313" key="6">
    <source>
        <dbReference type="Proteomes" id="UP000625631"/>
    </source>
</evidence>
<protein>
    <submittedName>
        <fullName evidence="5">T9SS type A sorting domain-containing protein</fullName>
    </submittedName>
</protein>
<dbReference type="InterPro" id="IPR026444">
    <property type="entry name" value="Secre_tail"/>
</dbReference>
<proteinExistence type="predicted"/>
<feature type="chain" id="PRO_5046580242" evidence="1">
    <location>
        <begin position="25"/>
        <end position="924"/>
    </location>
</feature>
<reference evidence="5 6" key="1">
    <citation type="submission" date="2020-12" db="EMBL/GenBank/DDBJ databases">
        <title>Hymenobacter sp.</title>
        <authorList>
            <person name="Kim M.K."/>
        </authorList>
    </citation>
    <scope>NUCLEOTIDE SEQUENCE [LARGE SCALE GENOMIC DNA]</scope>
    <source>
        <strain evidence="5 6">BT442</strain>
    </source>
</reference>
<name>A0ABS0Q9C6_9BACT</name>
<feature type="signal peptide" evidence="1">
    <location>
        <begin position="1"/>
        <end position="24"/>
    </location>
</feature>